<dbReference type="KEGG" id="lcae:K3721_05380"/>
<accession>A0A9Q9LZA0</accession>
<dbReference type="Gene3D" id="1.10.101.10">
    <property type="entry name" value="PGBD-like superfamily/PGBD"/>
    <property type="match status" value="1"/>
</dbReference>
<evidence type="ECO:0000256" key="1">
    <source>
        <dbReference type="SAM" id="SignalP"/>
    </source>
</evidence>
<proteinExistence type="predicted"/>
<gene>
    <name evidence="3" type="ORF">K3721_05380</name>
</gene>
<evidence type="ECO:0000313" key="3">
    <source>
        <dbReference type="EMBL" id="UWQ54966.1"/>
    </source>
</evidence>
<dbReference type="InterPro" id="IPR036366">
    <property type="entry name" value="PGBDSf"/>
</dbReference>
<name>A0A9Q9LZA0_LEICA</name>
<evidence type="ECO:0000313" key="4">
    <source>
        <dbReference type="Proteomes" id="UP001058713"/>
    </source>
</evidence>
<dbReference type="EMBL" id="CP081070">
    <property type="protein sequence ID" value="UWQ54966.1"/>
    <property type="molecule type" value="Genomic_DNA"/>
</dbReference>
<protein>
    <submittedName>
        <fullName evidence="3">Peptidoglycan-binding protein</fullName>
    </submittedName>
</protein>
<organism evidence="3 4">
    <name type="scientific">Leisingera caerulea</name>
    <name type="common">Phaeobacter caeruleus</name>
    <dbReference type="NCBI Taxonomy" id="506591"/>
    <lineage>
        <taxon>Bacteria</taxon>
        <taxon>Pseudomonadati</taxon>
        <taxon>Pseudomonadota</taxon>
        <taxon>Alphaproteobacteria</taxon>
        <taxon>Rhodobacterales</taxon>
        <taxon>Roseobacteraceae</taxon>
        <taxon>Leisingera</taxon>
    </lineage>
</organism>
<sequence length="176" mass="18741">MTPPLITTCRRLAPALLLAALAALPACVPPPPGGDVTRAGRYAPPGAPPGTCWSKHTSPAVIETVTSQVLAEPAQLDSSGQVIRPAIFRTDTRQQIVQPRQERWFEIPCPASMTPEFIRTVQRALAARGIYDGPIHGQMDTATRTAVQRYQKPLGLDSGTLSLDTARKLGLVAVAG</sequence>
<feature type="domain" description="Peptidoglycan binding-like" evidence="2">
    <location>
        <begin position="116"/>
        <end position="169"/>
    </location>
</feature>
<reference evidence="3" key="1">
    <citation type="submission" date="2021-08" db="EMBL/GenBank/DDBJ databases">
        <authorList>
            <person name="Nwanade C."/>
            <person name="Wang M."/>
            <person name="Masoudi A."/>
            <person name="Yu Z."/>
            <person name="Liu J."/>
        </authorList>
    </citation>
    <scope>NUCLEOTIDE SEQUENCE</scope>
    <source>
        <strain evidence="3">S122</strain>
    </source>
</reference>
<dbReference type="Pfam" id="PF01471">
    <property type="entry name" value="PG_binding_1"/>
    <property type="match status" value="1"/>
</dbReference>
<dbReference type="Proteomes" id="UP001058713">
    <property type="component" value="Chromosome"/>
</dbReference>
<dbReference type="RefSeq" id="WP_259958808.1">
    <property type="nucleotide sequence ID" value="NZ_CP081064.1"/>
</dbReference>
<dbReference type="InterPro" id="IPR036365">
    <property type="entry name" value="PGBD-like_sf"/>
</dbReference>
<dbReference type="InterPro" id="IPR002477">
    <property type="entry name" value="Peptidoglycan-bd-like"/>
</dbReference>
<feature type="signal peptide" evidence="1">
    <location>
        <begin position="1"/>
        <end position="28"/>
    </location>
</feature>
<dbReference type="AlphaFoldDB" id="A0A9Q9LZA0"/>
<dbReference type="SUPFAM" id="SSF47090">
    <property type="entry name" value="PGBD-like"/>
    <property type="match status" value="1"/>
</dbReference>
<keyword evidence="1" id="KW-0732">Signal</keyword>
<evidence type="ECO:0000259" key="2">
    <source>
        <dbReference type="Pfam" id="PF01471"/>
    </source>
</evidence>
<feature type="chain" id="PRO_5040257707" evidence="1">
    <location>
        <begin position="29"/>
        <end position="176"/>
    </location>
</feature>